<organism evidence="2 3">
    <name type="scientific">Gigaspora margarita</name>
    <dbReference type="NCBI Taxonomy" id="4874"/>
    <lineage>
        <taxon>Eukaryota</taxon>
        <taxon>Fungi</taxon>
        <taxon>Fungi incertae sedis</taxon>
        <taxon>Mucoromycota</taxon>
        <taxon>Glomeromycotina</taxon>
        <taxon>Glomeromycetes</taxon>
        <taxon>Diversisporales</taxon>
        <taxon>Gigasporaceae</taxon>
        <taxon>Gigaspora</taxon>
    </lineage>
</organism>
<dbReference type="EMBL" id="WTPW01000245">
    <property type="protein sequence ID" value="KAF0530827.1"/>
    <property type="molecule type" value="Genomic_DNA"/>
</dbReference>
<protein>
    <submittedName>
        <fullName evidence="2">Uncharacterized protein</fullName>
    </submittedName>
</protein>
<dbReference type="Proteomes" id="UP000439903">
    <property type="component" value="Unassembled WGS sequence"/>
</dbReference>
<evidence type="ECO:0000256" key="1">
    <source>
        <dbReference type="SAM" id="MobiDB-lite"/>
    </source>
</evidence>
<evidence type="ECO:0000313" key="2">
    <source>
        <dbReference type="EMBL" id="KAF0530827.1"/>
    </source>
</evidence>
<dbReference type="OrthoDB" id="2362063at2759"/>
<name>A0A8H4ATA5_GIGMA</name>
<proteinExistence type="predicted"/>
<gene>
    <name evidence="2" type="ORF">F8M41_011993</name>
</gene>
<sequence length="132" mass="15613">MRMHFECDIDNNQDIKIFSIDKLDKRQNLEKPLFNYKVTQSYNKSTKEQNIEFFSYTSDSQSSNISDDENTKSDLSDATNIDDNEYIENNHLLSGKPKNPKDVYQKFLLEKYAEFMNIVIQFHVQAHLQMCL</sequence>
<evidence type="ECO:0000313" key="3">
    <source>
        <dbReference type="Proteomes" id="UP000439903"/>
    </source>
</evidence>
<accession>A0A8H4ATA5</accession>
<dbReference type="AlphaFoldDB" id="A0A8H4ATA5"/>
<keyword evidence="3" id="KW-1185">Reference proteome</keyword>
<comment type="caution">
    <text evidence="2">The sequence shown here is derived from an EMBL/GenBank/DDBJ whole genome shotgun (WGS) entry which is preliminary data.</text>
</comment>
<feature type="region of interest" description="Disordered" evidence="1">
    <location>
        <begin position="58"/>
        <end position="78"/>
    </location>
</feature>
<reference evidence="2 3" key="1">
    <citation type="journal article" date="2019" name="Environ. Microbiol.">
        <title>At the nexus of three kingdoms: the genome of the mycorrhizal fungus Gigaspora margarita provides insights into plant, endobacterial and fungal interactions.</title>
        <authorList>
            <person name="Venice F."/>
            <person name="Ghignone S."/>
            <person name="Salvioli di Fossalunga A."/>
            <person name="Amselem J."/>
            <person name="Novero M."/>
            <person name="Xianan X."/>
            <person name="Sedzielewska Toro K."/>
            <person name="Morin E."/>
            <person name="Lipzen A."/>
            <person name="Grigoriev I.V."/>
            <person name="Henrissat B."/>
            <person name="Martin F.M."/>
            <person name="Bonfante P."/>
        </authorList>
    </citation>
    <scope>NUCLEOTIDE SEQUENCE [LARGE SCALE GENOMIC DNA]</scope>
    <source>
        <strain evidence="2 3">BEG34</strain>
    </source>
</reference>